<evidence type="ECO:0000313" key="9">
    <source>
        <dbReference type="EMBL" id="PIR85589.1"/>
    </source>
</evidence>
<feature type="binding site" evidence="7">
    <location>
        <position position="212"/>
    </location>
    <ligand>
        <name>ATP</name>
        <dbReference type="ChEBI" id="CHEBI:30616"/>
    </ligand>
</feature>
<dbReference type="PANTHER" id="PTHR11406:SF23">
    <property type="entry name" value="PHOSPHOGLYCERATE KINASE 1, CHLOROPLASTIC-RELATED"/>
    <property type="match status" value="1"/>
</dbReference>
<protein>
    <recommendedName>
        <fullName evidence="2 8">Phosphoglycerate kinase</fullName>
        <ecNumber evidence="2 8">2.7.2.3</ecNumber>
    </recommendedName>
</protein>
<evidence type="ECO:0000256" key="6">
    <source>
        <dbReference type="ARBA" id="ARBA00022840"/>
    </source>
</evidence>
<feature type="binding site" evidence="7">
    <location>
        <begin position="349"/>
        <end position="352"/>
    </location>
    <ligand>
        <name>ATP</name>
        <dbReference type="ChEBI" id="CHEBI:30616"/>
    </ligand>
</feature>
<evidence type="ECO:0000256" key="4">
    <source>
        <dbReference type="ARBA" id="ARBA00022741"/>
    </source>
</evidence>
<dbReference type="GO" id="GO:0005524">
    <property type="term" value="F:ATP binding"/>
    <property type="evidence" value="ECO:0007669"/>
    <property type="project" value="UniProtKB-KW"/>
</dbReference>
<evidence type="ECO:0000256" key="2">
    <source>
        <dbReference type="ARBA" id="ARBA00013061"/>
    </source>
</evidence>
<dbReference type="InterPro" id="IPR015824">
    <property type="entry name" value="Phosphoglycerate_kinase_N"/>
</dbReference>
<comment type="similarity">
    <text evidence="8">Belongs to the phosphoglycerate kinase family.</text>
</comment>
<dbReference type="GO" id="GO:0005829">
    <property type="term" value="C:cytosol"/>
    <property type="evidence" value="ECO:0007669"/>
    <property type="project" value="TreeGrafter"/>
</dbReference>
<evidence type="ECO:0000256" key="7">
    <source>
        <dbReference type="PIRSR" id="PIRSR000724-2"/>
    </source>
</evidence>
<accession>A0A2H0UGQ5</accession>
<dbReference type="GO" id="GO:0043531">
    <property type="term" value="F:ADP binding"/>
    <property type="evidence" value="ECO:0007669"/>
    <property type="project" value="TreeGrafter"/>
</dbReference>
<dbReference type="Proteomes" id="UP000229612">
    <property type="component" value="Unassembled WGS sequence"/>
</dbReference>
<evidence type="ECO:0000256" key="8">
    <source>
        <dbReference type="RuleBase" id="RU000532"/>
    </source>
</evidence>
<evidence type="ECO:0000256" key="3">
    <source>
        <dbReference type="ARBA" id="ARBA00022679"/>
    </source>
</evidence>
<dbReference type="SUPFAM" id="SSF53748">
    <property type="entry name" value="Phosphoglycerate kinase"/>
    <property type="match status" value="1"/>
</dbReference>
<keyword evidence="5 8" id="KW-0418">Kinase</keyword>
<dbReference type="PANTHER" id="PTHR11406">
    <property type="entry name" value="PHOSPHOGLYCERATE KINASE"/>
    <property type="match status" value="1"/>
</dbReference>
<proteinExistence type="inferred from homology"/>
<dbReference type="Pfam" id="PF00162">
    <property type="entry name" value="PGK"/>
    <property type="match status" value="1"/>
</dbReference>
<comment type="catalytic activity">
    <reaction evidence="1 8">
        <text>(2R)-3-phosphoglycerate + ATP = (2R)-3-phospho-glyceroyl phosphate + ADP</text>
        <dbReference type="Rhea" id="RHEA:14801"/>
        <dbReference type="ChEBI" id="CHEBI:30616"/>
        <dbReference type="ChEBI" id="CHEBI:57604"/>
        <dbReference type="ChEBI" id="CHEBI:58272"/>
        <dbReference type="ChEBI" id="CHEBI:456216"/>
        <dbReference type="EC" id="2.7.2.3"/>
    </reaction>
</comment>
<keyword evidence="4" id="KW-0547">Nucleotide-binding</keyword>
<dbReference type="InterPro" id="IPR036043">
    <property type="entry name" value="Phosphoglycerate_kinase_sf"/>
</dbReference>
<keyword evidence="3 8" id="KW-0808">Transferase</keyword>
<comment type="caution">
    <text evidence="9">The sequence shown here is derived from an EMBL/GenBank/DDBJ whole genome shotgun (WGS) entry which is preliminary data.</text>
</comment>
<dbReference type="EC" id="2.7.2.3" evidence="2 8"/>
<dbReference type="Gene3D" id="3.40.50.1260">
    <property type="entry name" value="Phosphoglycerate kinase, N-terminal domain"/>
    <property type="match status" value="2"/>
</dbReference>
<dbReference type="GO" id="GO:0004618">
    <property type="term" value="F:phosphoglycerate kinase activity"/>
    <property type="evidence" value="ECO:0007669"/>
    <property type="project" value="UniProtKB-EC"/>
</dbReference>
<name>A0A2H0UGQ5_9BACT</name>
<dbReference type="GO" id="GO:0006096">
    <property type="term" value="P:glycolytic process"/>
    <property type="evidence" value="ECO:0007669"/>
    <property type="project" value="InterPro"/>
</dbReference>
<evidence type="ECO:0000256" key="1">
    <source>
        <dbReference type="ARBA" id="ARBA00000642"/>
    </source>
</evidence>
<keyword evidence="6 7" id="KW-0067">ATP-binding</keyword>
<feature type="binding site" evidence="7">
    <location>
        <position position="324"/>
    </location>
    <ligand>
        <name>ATP</name>
        <dbReference type="ChEBI" id="CHEBI:30616"/>
    </ligand>
</feature>
<gene>
    <name evidence="9" type="primary">pgk</name>
    <name evidence="9" type="ORF">COU14_03510</name>
</gene>
<evidence type="ECO:0000256" key="5">
    <source>
        <dbReference type="ARBA" id="ARBA00022777"/>
    </source>
</evidence>
<evidence type="ECO:0000313" key="10">
    <source>
        <dbReference type="Proteomes" id="UP000229612"/>
    </source>
</evidence>
<dbReference type="AlphaFoldDB" id="A0A2H0UGQ5"/>
<dbReference type="PRINTS" id="PR00477">
    <property type="entry name" value="PHGLYCKINASE"/>
</dbReference>
<dbReference type="PIRSF" id="PIRSF000724">
    <property type="entry name" value="Pgk"/>
    <property type="match status" value="1"/>
</dbReference>
<dbReference type="GO" id="GO:0006094">
    <property type="term" value="P:gluconeogenesis"/>
    <property type="evidence" value="ECO:0007669"/>
    <property type="project" value="TreeGrafter"/>
</dbReference>
<sequence>MTMLDLFKFFSTRKEVTSDTQVLPSIKYIKDLKGKRVLLRASLNAPVENGKVTETFRLEQAVESIEFLKNAGARVVVIAHIGREKDESLEPVSEALSLLTPIKWGGELSQASEKVSRLENGEAILLENLRQDSREVENDESLAKELSQFGDLYINDAFSDSHREHASIVGVPKHLPSYFGFSFLREYNALLKVMEPKHPAVFILGGAKFETKLPLVTRYARIYDKLFIGGALVHDILKAQGYEIGKSLVSDVDLTGNPILEVENISVPSDVVVTDGVKRREVGVLAVLPEEYIYDAGPQTLKELEQLTRDAKTILWNGPLGNFEKGFSFGTETLARMIASSSAYSVVGGGDTIAAIRSLGLQSRFGFLSTAGGAMLVFLETGTLPAIKAVVSK</sequence>
<dbReference type="InterPro" id="IPR001576">
    <property type="entry name" value="Phosphoglycerate_kinase"/>
</dbReference>
<reference evidence="10" key="1">
    <citation type="submission" date="2017-09" db="EMBL/GenBank/DDBJ databases">
        <title>Depth-based differentiation of microbial function through sediment-hosted aquifers and enrichment of novel symbionts in the deep terrestrial subsurface.</title>
        <authorList>
            <person name="Probst A.J."/>
            <person name="Ladd B."/>
            <person name="Jarett J.K."/>
            <person name="Geller-Mcgrath D.E."/>
            <person name="Sieber C.M.K."/>
            <person name="Emerson J.B."/>
            <person name="Anantharaman K."/>
            <person name="Thomas B.C."/>
            <person name="Malmstrom R."/>
            <person name="Stieglmeier M."/>
            <person name="Klingl A."/>
            <person name="Woyke T."/>
            <person name="Ryan C.M."/>
            <person name="Banfield J.F."/>
        </authorList>
    </citation>
    <scope>NUCLEOTIDE SEQUENCE [LARGE SCALE GENOMIC DNA]</scope>
</reference>
<organism evidence="9 10">
    <name type="scientific">Candidatus Kaiserbacteria bacterium CG10_big_fil_rev_8_21_14_0_10_44_10</name>
    <dbReference type="NCBI Taxonomy" id="1974606"/>
    <lineage>
        <taxon>Bacteria</taxon>
        <taxon>Candidatus Kaiseribacteriota</taxon>
    </lineage>
</organism>
<dbReference type="EMBL" id="PFBG01000039">
    <property type="protein sequence ID" value="PIR85589.1"/>
    <property type="molecule type" value="Genomic_DNA"/>
</dbReference>